<accession>A0A8T3DS49</accession>
<keyword evidence="3" id="KW-1185">Reference proteome</keyword>
<dbReference type="AlphaFoldDB" id="A0A8T3DS49"/>
<organism evidence="2 3">
    <name type="scientific">Albula goreensis</name>
    <dbReference type="NCBI Taxonomy" id="1534307"/>
    <lineage>
        <taxon>Eukaryota</taxon>
        <taxon>Metazoa</taxon>
        <taxon>Chordata</taxon>
        <taxon>Craniata</taxon>
        <taxon>Vertebrata</taxon>
        <taxon>Euteleostomi</taxon>
        <taxon>Actinopterygii</taxon>
        <taxon>Neopterygii</taxon>
        <taxon>Teleostei</taxon>
        <taxon>Albuliformes</taxon>
        <taxon>Albulidae</taxon>
        <taxon>Albula</taxon>
    </lineage>
</organism>
<comment type="caution">
    <text evidence="2">The sequence shown here is derived from an EMBL/GenBank/DDBJ whole genome shotgun (WGS) entry which is preliminary data.</text>
</comment>
<evidence type="ECO:0000256" key="1">
    <source>
        <dbReference type="SAM" id="MobiDB-lite"/>
    </source>
</evidence>
<feature type="region of interest" description="Disordered" evidence="1">
    <location>
        <begin position="26"/>
        <end position="68"/>
    </location>
</feature>
<sequence>MWVALPLGFRTLRNLFRCRPLQCERSKRSRPRRLGRRWTRERSRRKIRELAKTKRVGPGTGKTGKRKN</sequence>
<evidence type="ECO:0000313" key="2">
    <source>
        <dbReference type="EMBL" id="KAI1897688.1"/>
    </source>
</evidence>
<name>A0A8T3DS49_9TELE</name>
<feature type="compositionally biased region" description="Basic residues" evidence="1">
    <location>
        <begin position="27"/>
        <end position="47"/>
    </location>
</feature>
<dbReference type="EMBL" id="JAERUA010000007">
    <property type="protein sequence ID" value="KAI1897688.1"/>
    <property type="molecule type" value="Genomic_DNA"/>
</dbReference>
<proteinExistence type="predicted"/>
<gene>
    <name evidence="2" type="ORF">AGOR_G00085860</name>
</gene>
<reference evidence="2" key="1">
    <citation type="submission" date="2021-01" db="EMBL/GenBank/DDBJ databases">
        <authorList>
            <person name="Zahm M."/>
            <person name="Roques C."/>
            <person name="Cabau C."/>
            <person name="Klopp C."/>
            <person name="Donnadieu C."/>
            <person name="Jouanno E."/>
            <person name="Lampietro C."/>
            <person name="Louis A."/>
            <person name="Herpin A."/>
            <person name="Echchiki A."/>
            <person name="Berthelot C."/>
            <person name="Parey E."/>
            <person name="Roest-Crollius H."/>
            <person name="Braasch I."/>
            <person name="Postlethwait J."/>
            <person name="Bobe J."/>
            <person name="Montfort J."/>
            <person name="Bouchez O."/>
            <person name="Begum T."/>
            <person name="Mejri S."/>
            <person name="Adams A."/>
            <person name="Chen W.-J."/>
            <person name="Guiguen Y."/>
        </authorList>
    </citation>
    <scope>NUCLEOTIDE SEQUENCE</scope>
    <source>
        <tissue evidence="2">Blood</tissue>
    </source>
</reference>
<dbReference type="Proteomes" id="UP000829720">
    <property type="component" value="Unassembled WGS sequence"/>
</dbReference>
<evidence type="ECO:0000313" key="3">
    <source>
        <dbReference type="Proteomes" id="UP000829720"/>
    </source>
</evidence>
<protein>
    <submittedName>
        <fullName evidence="2">Uncharacterized protein</fullName>
    </submittedName>
</protein>